<gene>
    <name evidence="2" type="ORF">RHSIM_Rhsim07G0204000</name>
</gene>
<proteinExistence type="predicted"/>
<keyword evidence="1" id="KW-0472">Membrane</keyword>
<keyword evidence="1" id="KW-0812">Transmembrane</keyword>
<dbReference type="Proteomes" id="UP000626092">
    <property type="component" value="Unassembled WGS sequence"/>
</dbReference>
<keyword evidence="3" id="KW-1185">Reference proteome</keyword>
<dbReference type="AlphaFoldDB" id="A0A834GNW8"/>
<organism evidence="2 3">
    <name type="scientific">Rhododendron simsii</name>
    <name type="common">Sims's rhododendron</name>
    <dbReference type="NCBI Taxonomy" id="118357"/>
    <lineage>
        <taxon>Eukaryota</taxon>
        <taxon>Viridiplantae</taxon>
        <taxon>Streptophyta</taxon>
        <taxon>Embryophyta</taxon>
        <taxon>Tracheophyta</taxon>
        <taxon>Spermatophyta</taxon>
        <taxon>Magnoliopsida</taxon>
        <taxon>eudicotyledons</taxon>
        <taxon>Gunneridae</taxon>
        <taxon>Pentapetalae</taxon>
        <taxon>asterids</taxon>
        <taxon>Ericales</taxon>
        <taxon>Ericaceae</taxon>
        <taxon>Ericoideae</taxon>
        <taxon>Rhodoreae</taxon>
        <taxon>Rhododendron</taxon>
    </lineage>
</organism>
<accession>A0A834GNW8</accession>
<name>A0A834GNW8_RHOSS</name>
<dbReference type="EMBL" id="WJXA01000007">
    <property type="protein sequence ID" value="KAF7137334.1"/>
    <property type="molecule type" value="Genomic_DNA"/>
</dbReference>
<evidence type="ECO:0000313" key="2">
    <source>
        <dbReference type="EMBL" id="KAF7137334.1"/>
    </source>
</evidence>
<evidence type="ECO:0000313" key="3">
    <source>
        <dbReference type="Proteomes" id="UP000626092"/>
    </source>
</evidence>
<sequence>MTLLYIFFWVGNLVCGFLVKASAPSDTASLVIGALLAFFTVGLIVLYFVALCKGRVGSSASPRDEIPLARDQHKNVKVRIQKLMSRKLGKLYSFFSGAGCLELRKFFELGSTPPWLLILNKGTRGPLGQFNGFRPVIGEAMA</sequence>
<keyword evidence="1" id="KW-1133">Transmembrane helix</keyword>
<reference evidence="2" key="1">
    <citation type="submission" date="2019-11" db="EMBL/GenBank/DDBJ databases">
        <authorList>
            <person name="Liu Y."/>
            <person name="Hou J."/>
            <person name="Li T.-Q."/>
            <person name="Guan C.-H."/>
            <person name="Wu X."/>
            <person name="Wu H.-Z."/>
            <person name="Ling F."/>
            <person name="Zhang R."/>
            <person name="Shi X.-G."/>
            <person name="Ren J.-P."/>
            <person name="Chen E.-F."/>
            <person name="Sun J.-M."/>
        </authorList>
    </citation>
    <scope>NUCLEOTIDE SEQUENCE</scope>
    <source>
        <strain evidence="2">Adult_tree_wgs_1</strain>
        <tissue evidence="2">Leaves</tissue>
    </source>
</reference>
<evidence type="ECO:0000256" key="1">
    <source>
        <dbReference type="SAM" id="Phobius"/>
    </source>
</evidence>
<feature type="transmembrane region" description="Helical" evidence="1">
    <location>
        <begin position="30"/>
        <end position="50"/>
    </location>
</feature>
<comment type="caution">
    <text evidence="2">The sequence shown here is derived from an EMBL/GenBank/DDBJ whole genome shotgun (WGS) entry which is preliminary data.</text>
</comment>
<feature type="transmembrane region" description="Helical" evidence="1">
    <location>
        <begin position="6"/>
        <end position="23"/>
    </location>
</feature>
<protein>
    <submittedName>
        <fullName evidence="2">Uncharacterized protein</fullName>
    </submittedName>
</protein>
<dbReference type="OrthoDB" id="1539472at2759"/>